<dbReference type="Proteomes" id="UP001530400">
    <property type="component" value="Unassembled WGS sequence"/>
</dbReference>
<gene>
    <name evidence="1" type="ORF">ACHAWO_005998</name>
</gene>
<protein>
    <submittedName>
        <fullName evidence="1">Uncharacterized protein</fullName>
    </submittedName>
</protein>
<evidence type="ECO:0000313" key="1">
    <source>
        <dbReference type="EMBL" id="KAL3772339.1"/>
    </source>
</evidence>
<dbReference type="PANTHER" id="PTHR34407">
    <property type="entry name" value="EXPRESSED PROTEIN"/>
    <property type="match status" value="1"/>
</dbReference>
<dbReference type="PANTHER" id="PTHR34407:SF1">
    <property type="entry name" value="SGNH HYDROLASE-TYPE ESTERASE DOMAIN-CONTAINING PROTEIN"/>
    <property type="match status" value="1"/>
</dbReference>
<sequence length="614" mass="69120">MCKEVYKMNSAAATPSSPQRGLPQRILPYILLVAFIAFREFNPTSTPISSDGPYSSVPANHTTNSHHPGCSNFKTSSMEDLWRGVQRHIFNSTYLPDNNDRVDKNVTDEDTIIHEKMIQWTHHLMEFHTIERLRRSLGNRPSSSSILRVLSIISDYHKSKVPLKILVTGGSVTAGHWCIENPVGWDGGKGGAPFKECAWPSRLERHLRQLFFNDPTVPGIVVYNMAVGATTVDVATMILEYGLLPDDLLSPDVVLLAHSANDANALNSEQLFYTHLNNAVRAAKRLKVCDEDLPLVGIIDDNVAMDNISQAMETTARYYASSSWHDLLYINYANIARHTLLRRYEQNRTEPLLGGKFQVHGGMGFHISMAWTAVFNFMSLMMDACFDYIEGEHKPQITLERWDREANLSSLENVPWGSSPSKHIGGLHRTSDPYSVKQEWIFNMKEDEAHCASLNDSNEVQPVCTHAWMINKLAGIMQPRDITRAMKPVLKSSFGWEASGHFYSFPRLGYYASEKYANFYLEIPVTAPTVYFTVLSTVSYGPNFVDTNLRIEIDIGNDNAIYNISGYHEVQSSPLVPHKFKLPRVAKQGDVIHFNATLTSGSYFKITGLAFCKQ</sequence>
<dbReference type="Gene3D" id="3.40.50.1110">
    <property type="entry name" value="SGNH hydrolase"/>
    <property type="match status" value="1"/>
</dbReference>
<dbReference type="InterPro" id="IPR036514">
    <property type="entry name" value="SGNH_hydro_sf"/>
</dbReference>
<dbReference type="SUPFAM" id="SSF52266">
    <property type="entry name" value="SGNH hydrolase"/>
    <property type="match status" value="1"/>
</dbReference>
<organism evidence="1 2">
    <name type="scientific">Cyclotella atomus</name>
    <dbReference type="NCBI Taxonomy" id="382360"/>
    <lineage>
        <taxon>Eukaryota</taxon>
        <taxon>Sar</taxon>
        <taxon>Stramenopiles</taxon>
        <taxon>Ochrophyta</taxon>
        <taxon>Bacillariophyta</taxon>
        <taxon>Coscinodiscophyceae</taxon>
        <taxon>Thalassiosirophycidae</taxon>
        <taxon>Stephanodiscales</taxon>
        <taxon>Stephanodiscaceae</taxon>
        <taxon>Cyclotella</taxon>
    </lineage>
</organism>
<comment type="caution">
    <text evidence="1">The sequence shown here is derived from an EMBL/GenBank/DDBJ whole genome shotgun (WGS) entry which is preliminary data.</text>
</comment>
<dbReference type="AlphaFoldDB" id="A0ABD3N8B4"/>
<evidence type="ECO:0000313" key="2">
    <source>
        <dbReference type="Proteomes" id="UP001530400"/>
    </source>
</evidence>
<dbReference type="EMBL" id="JALLPJ020001268">
    <property type="protein sequence ID" value="KAL3772339.1"/>
    <property type="molecule type" value="Genomic_DNA"/>
</dbReference>
<proteinExistence type="predicted"/>
<keyword evidence="2" id="KW-1185">Reference proteome</keyword>
<accession>A0ABD3N8B4</accession>
<reference evidence="1 2" key="1">
    <citation type="submission" date="2024-10" db="EMBL/GenBank/DDBJ databases">
        <title>Updated reference genomes for cyclostephanoid diatoms.</title>
        <authorList>
            <person name="Roberts W.R."/>
            <person name="Alverson A.J."/>
        </authorList>
    </citation>
    <scope>NUCLEOTIDE SEQUENCE [LARGE SCALE GENOMIC DNA]</scope>
    <source>
        <strain evidence="1 2">AJA010-31</strain>
    </source>
</reference>
<name>A0ABD3N8B4_9STRA</name>